<dbReference type="STRING" id="1745343.A0A2J6QDD3"/>
<evidence type="ECO:0000256" key="1">
    <source>
        <dbReference type="SAM" id="MobiDB-lite"/>
    </source>
</evidence>
<dbReference type="AlphaFoldDB" id="A0A2J6QDD3"/>
<protein>
    <recommendedName>
        <fullName evidence="2">Azaphilone pigments biosynthesis cluster protein L N-terminal domain-containing protein</fullName>
    </recommendedName>
</protein>
<accession>A0A2J6QDD3</accession>
<name>A0A2J6QDD3_9HELO</name>
<evidence type="ECO:0000313" key="4">
    <source>
        <dbReference type="Proteomes" id="UP000235672"/>
    </source>
</evidence>
<evidence type="ECO:0000259" key="2">
    <source>
        <dbReference type="Pfam" id="PF17111"/>
    </source>
</evidence>
<dbReference type="InterPro" id="IPR031348">
    <property type="entry name" value="PigL_N"/>
</dbReference>
<organism evidence="3 4">
    <name type="scientific">Hyaloscypha hepaticicola</name>
    <dbReference type="NCBI Taxonomy" id="2082293"/>
    <lineage>
        <taxon>Eukaryota</taxon>
        <taxon>Fungi</taxon>
        <taxon>Dikarya</taxon>
        <taxon>Ascomycota</taxon>
        <taxon>Pezizomycotina</taxon>
        <taxon>Leotiomycetes</taxon>
        <taxon>Helotiales</taxon>
        <taxon>Hyaloscyphaceae</taxon>
        <taxon>Hyaloscypha</taxon>
    </lineage>
</organism>
<dbReference type="EMBL" id="KZ613473">
    <property type="protein sequence ID" value="PMD24274.1"/>
    <property type="molecule type" value="Genomic_DNA"/>
</dbReference>
<gene>
    <name evidence="3" type="ORF">NA56DRAFT_700757</name>
</gene>
<dbReference type="OrthoDB" id="3564280at2759"/>
<dbReference type="Proteomes" id="UP000235672">
    <property type="component" value="Unassembled WGS sequence"/>
</dbReference>
<feature type="domain" description="Azaphilone pigments biosynthesis cluster protein L N-terminal" evidence="2">
    <location>
        <begin position="2"/>
        <end position="160"/>
    </location>
</feature>
<evidence type="ECO:0000313" key="3">
    <source>
        <dbReference type="EMBL" id="PMD24274.1"/>
    </source>
</evidence>
<sequence>MDSFTIVATTVSTIKIVYQVSGVLYSFINDVSQIDTALQALADEVESLKNAMVAIDKCLRSPSLLLEQTMEDENILELFLSTNLALESCQKTLIQFEELLLKFRGNHPELNAFRKSMMKVKMNFNKVDINNYRIRISTHSSALQMALQTLTLYSSMQNPNNVRTVQIAGVSSIFQTMMPTKLQPWDPPQDLREYPQVRLSRCRNIGIGQNSDNDDSGLGMMDISEERDFDDDLELDVYTQLAGEGFRRIKEQNFAEAENFARRPSKQPAEHDRLSIKMLHRSTWEHAAEGFHLLAQGYLELNQVKEAEVSCDEAMRARRLLFGKSSTSFIESLNLRIAICEAKGDTILAIGYRNMLEAGKAPISNPPKASKESTSNLPMPQTVASPSTAKEDPE</sequence>
<feature type="region of interest" description="Disordered" evidence="1">
    <location>
        <begin position="360"/>
        <end position="394"/>
    </location>
</feature>
<feature type="compositionally biased region" description="Polar residues" evidence="1">
    <location>
        <begin position="372"/>
        <end position="388"/>
    </location>
</feature>
<keyword evidence="4" id="KW-1185">Reference proteome</keyword>
<reference evidence="3 4" key="1">
    <citation type="submission" date="2016-05" db="EMBL/GenBank/DDBJ databases">
        <title>A degradative enzymes factory behind the ericoid mycorrhizal symbiosis.</title>
        <authorList>
            <consortium name="DOE Joint Genome Institute"/>
            <person name="Martino E."/>
            <person name="Morin E."/>
            <person name="Grelet G."/>
            <person name="Kuo A."/>
            <person name="Kohler A."/>
            <person name="Daghino S."/>
            <person name="Barry K."/>
            <person name="Choi C."/>
            <person name="Cichocki N."/>
            <person name="Clum A."/>
            <person name="Copeland A."/>
            <person name="Hainaut M."/>
            <person name="Haridas S."/>
            <person name="Labutti K."/>
            <person name="Lindquist E."/>
            <person name="Lipzen A."/>
            <person name="Khouja H.-R."/>
            <person name="Murat C."/>
            <person name="Ohm R."/>
            <person name="Olson A."/>
            <person name="Spatafora J."/>
            <person name="Veneault-Fourrey C."/>
            <person name="Henrissat B."/>
            <person name="Grigoriev I."/>
            <person name="Martin F."/>
            <person name="Perotto S."/>
        </authorList>
    </citation>
    <scope>NUCLEOTIDE SEQUENCE [LARGE SCALE GENOMIC DNA]</scope>
    <source>
        <strain evidence="3 4">UAMH 7357</strain>
    </source>
</reference>
<dbReference type="Pfam" id="PF17111">
    <property type="entry name" value="PigL_N"/>
    <property type="match status" value="1"/>
</dbReference>
<proteinExistence type="predicted"/>